<evidence type="ECO:0000313" key="4">
    <source>
        <dbReference type="Proteomes" id="UP000410492"/>
    </source>
</evidence>
<keyword evidence="4" id="KW-1185">Reference proteome</keyword>
<feature type="region of interest" description="Disordered" evidence="1">
    <location>
        <begin position="450"/>
        <end position="470"/>
    </location>
</feature>
<evidence type="ECO:0008006" key="5">
    <source>
        <dbReference type="Google" id="ProtNLM"/>
    </source>
</evidence>
<evidence type="ECO:0000256" key="2">
    <source>
        <dbReference type="SAM" id="SignalP"/>
    </source>
</evidence>
<evidence type="ECO:0000313" key="3">
    <source>
        <dbReference type="EMBL" id="VEN37875.1"/>
    </source>
</evidence>
<sequence length="485" mass="56012">MKMNNTSIFSMCLLVLISTAAAQNGARKTTLEDIERDYTTTSKPKQTTAKVVSPVQSPTLYGFVPIKTIADYARNEPKPLLYSQGRQQYSPYAKQQYHQQGQHHRGSSAGTKAGTTQAYTFPLQFDLPYSPPHQHLQTVTDYYHEKQYPSTQQDSAPKKYTAPRHQYDMPHDNSYQENAYTFPLQFDLPYSPPQQHSQTGTQYYHQQQYSTTQQNPATQQYTTPRQQYSVPQEGSYKNVQYETDNNLAAQQYPKNVQYVTDNSIGNQQQQYYSPQYVYLQQDPAPSTSVQTFVDPKGGVQYIMLIPQSAITTTSEQPQKYENLAYATTDGEADNQKYSQISYSNEKEQEVPAVQQYVYQYEQKEGKAPAAGVQYVVHPQYEQKEQQQVQYVPPKPQYTKPSEYIIKREPKSLLDSYIPSVVQLEYYRQIQQNAIRDNAKVPQVFHKRQEFASQTSTTEDTTPDVSRQYFTKYVPQSNTKRYSYRG</sequence>
<accession>A0A653BRE0</accession>
<feature type="region of interest" description="Disordered" evidence="1">
    <location>
        <begin position="148"/>
        <end position="230"/>
    </location>
</feature>
<dbReference type="AlphaFoldDB" id="A0A653BRE0"/>
<feature type="compositionally biased region" description="Low complexity" evidence="1">
    <location>
        <begin position="194"/>
        <end position="214"/>
    </location>
</feature>
<organism evidence="3 4">
    <name type="scientific">Callosobruchus maculatus</name>
    <name type="common">Southern cowpea weevil</name>
    <name type="synonym">Pulse bruchid</name>
    <dbReference type="NCBI Taxonomy" id="64391"/>
    <lineage>
        <taxon>Eukaryota</taxon>
        <taxon>Metazoa</taxon>
        <taxon>Ecdysozoa</taxon>
        <taxon>Arthropoda</taxon>
        <taxon>Hexapoda</taxon>
        <taxon>Insecta</taxon>
        <taxon>Pterygota</taxon>
        <taxon>Neoptera</taxon>
        <taxon>Endopterygota</taxon>
        <taxon>Coleoptera</taxon>
        <taxon>Polyphaga</taxon>
        <taxon>Cucujiformia</taxon>
        <taxon>Chrysomeloidea</taxon>
        <taxon>Chrysomelidae</taxon>
        <taxon>Bruchinae</taxon>
        <taxon>Bruchini</taxon>
        <taxon>Callosobruchus</taxon>
    </lineage>
</organism>
<feature type="signal peptide" evidence="2">
    <location>
        <begin position="1"/>
        <end position="22"/>
    </location>
</feature>
<dbReference type="EMBL" id="CAACVG010003852">
    <property type="protein sequence ID" value="VEN37875.1"/>
    <property type="molecule type" value="Genomic_DNA"/>
</dbReference>
<proteinExistence type="predicted"/>
<keyword evidence="2" id="KW-0732">Signal</keyword>
<feature type="region of interest" description="Disordered" evidence="1">
    <location>
        <begin position="92"/>
        <end position="113"/>
    </location>
</feature>
<evidence type="ECO:0000256" key="1">
    <source>
        <dbReference type="SAM" id="MobiDB-lite"/>
    </source>
</evidence>
<feature type="chain" id="PRO_5025045785" description="Zasp-like motif domain-containing protein" evidence="2">
    <location>
        <begin position="23"/>
        <end position="485"/>
    </location>
</feature>
<dbReference type="Proteomes" id="UP000410492">
    <property type="component" value="Unassembled WGS sequence"/>
</dbReference>
<reference evidence="3 4" key="1">
    <citation type="submission" date="2019-01" db="EMBL/GenBank/DDBJ databases">
        <authorList>
            <person name="Sayadi A."/>
        </authorList>
    </citation>
    <scope>NUCLEOTIDE SEQUENCE [LARGE SCALE GENOMIC DNA]</scope>
</reference>
<protein>
    <recommendedName>
        <fullName evidence="5">Zasp-like motif domain-containing protein</fullName>
    </recommendedName>
</protein>
<feature type="compositionally biased region" description="Polar residues" evidence="1">
    <location>
        <begin position="215"/>
        <end position="230"/>
    </location>
</feature>
<gene>
    <name evidence="3" type="ORF">CALMAC_LOCUS2962</name>
</gene>
<name>A0A653BRE0_CALMS</name>
<dbReference type="OrthoDB" id="6776808at2759"/>